<gene>
    <name evidence="1" type="ORF">J07HQW1_01613</name>
</gene>
<protein>
    <submittedName>
        <fullName evidence="1">Uncharacterized protein</fullName>
    </submittedName>
</protein>
<dbReference type="HOGENOM" id="CLU_2783992_0_0_2"/>
<evidence type="ECO:0000313" key="2">
    <source>
        <dbReference type="Proteomes" id="UP000030649"/>
    </source>
</evidence>
<dbReference type="AlphaFoldDB" id="U1MNW6"/>
<accession>U1MNW6</accession>
<reference evidence="1 2" key="1">
    <citation type="journal article" date="2013" name="PLoS ONE">
        <title>Assembly-driven community genomics of a hypersaline microbial ecosystem.</title>
        <authorList>
            <person name="Podell S."/>
            <person name="Ugalde J.A."/>
            <person name="Narasingarao P."/>
            <person name="Banfield J.F."/>
            <person name="Heidelberg K.B."/>
            <person name="Allen E.E."/>
        </authorList>
    </citation>
    <scope>NUCLEOTIDE SEQUENCE [LARGE SCALE GENOMIC DNA]</scope>
    <source>
        <strain evidence="2">J07HQW1</strain>
    </source>
</reference>
<evidence type="ECO:0000313" key="1">
    <source>
        <dbReference type="EMBL" id="ERG91579.1"/>
    </source>
</evidence>
<dbReference type="Proteomes" id="UP000030649">
    <property type="component" value="Unassembled WGS sequence"/>
</dbReference>
<name>U1MNW6_9EURY</name>
<proteinExistence type="predicted"/>
<dbReference type="EMBL" id="KE356560">
    <property type="protein sequence ID" value="ERG91579.1"/>
    <property type="molecule type" value="Genomic_DNA"/>
</dbReference>
<organism evidence="1 2">
    <name type="scientific">Haloquadratum walsbyi J07HQW1</name>
    <dbReference type="NCBI Taxonomy" id="1238424"/>
    <lineage>
        <taxon>Archaea</taxon>
        <taxon>Methanobacteriati</taxon>
        <taxon>Methanobacteriota</taxon>
        <taxon>Stenosarchaea group</taxon>
        <taxon>Halobacteria</taxon>
        <taxon>Halobacteriales</taxon>
        <taxon>Haloferacaceae</taxon>
        <taxon>Haloquadratum</taxon>
    </lineage>
</organism>
<sequence>MNLQEHEQKDGFKIWLSEQEVSSLLDQVIHLRASIAFALGAKCGVQEIVITDRPPDESTYMLASDYPT</sequence>